<gene>
    <name evidence="7" type="ORF">G4H13_26685</name>
</gene>
<evidence type="ECO:0000256" key="4">
    <source>
        <dbReference type="ARBA" id="ARBA00022827"/>
    </source>
</evidence>
<dbReference type="GO" id="GO:0071949">
    <property type="term" value="F:FAD binding"/>
    <property type="evidence" value="ECO:0007669"/>
    <property type="project" value="InterPro"/>
</dbReference>
<keyword evidence="3" id="KW-0285">Flavoprotein</keyword>
<dbReference type="Proteomes" id="UP000476310">
    <property type="component" value="Unassembled WGS sequence"/>
</dbReference>
<feature type="compositionally biased region" description="Basic and acidic residues" evidence="5">
    <location>
        <begin position="419"/>
        <end position="456"/>
    </location>
</feature>
<sequence>MELNNVKGGVLNDVLIVGAGPSGLTLAIDLARRGVRARVVERGEALFPGSRGKGLQPRTQEVFDDLGVSDAVREAGGPYPPMLGWRDGQPLGTFQMIERYDPAPDRPYHQIWMLPQWRTVEILYARLRELGGVVEFGTELTGLEQDADGVTARLAYADGSAGTARAAYLVAADGGRSTVRKRLGIGMTGETVDPAPALIADVVIGGDALIDGDTAIDGDAVIDGAERGLGRDHWHVWQDAKGGAIALCPLPGTDQFQVAAQYDDPDAVPDTSAEAVRQLIADRTHLAASDVREVRWASTFTPRAAMADRFRAGRIFLIGDAAHIHSPAGGQGLNTSVQDAYNLGWKLGQVLRHGADPALLDSYEAERLPIAAGVLGISTRLHRAHRAGDAEGRRRTSEVHQLGLSYREGPLAVDERDDGAERNDEADRHDRNDGDDRNDEADRNDRHDGAERNDRHDRHHPGPVGAGDRAPDAPCALPDGTPVRLFDILRGPHFTLLILGDAAPPAPDADFGGLAPTLGTAGCVRTIRAGGPSPDLLDPNGHLTTAYGPAPALFLIRPDGYVCWAAADARVHPLLPH</sequence>
<dbReference type="PANTHER" id="PTHR43004:SF19">
    <property type="entry name" value="BINDING MONOOXYGENASE, PUTATIVE (JCVI)-RELATED"/>
    <property type="match status" value="1"/>
</dbReference>
<proteinExistence type="inferred from homology"/>
<feature type="compositionally biased region" description="Basic and acidic residues" evidence="5">
    <location>
        <begin position="386"/>
        <end position="398"/>
    </location>
</feature>
<organism evidence="7 8">
    <name type="scientific">Streptomyces rhizosphaericus</name>
    <dbReference type="NCBI Taxonomy" id="114699"/>
    <lineage>
        <taxon>Bacteria</taxon>
        <taxon>Bacillati</taxon>
        <taxon>Actinomycetota</taxon>
        <taxon>Actinomycetes</taxon>
        <taxon>Kitasatosporales</taxon>
        <taxon>Streptomycetaceae</taxon>
        <taxon>Streptomyces</taxon>
        <taxon>Streptomyces violaceusniger group</taxon>
    </lineage>
</organism>
<comment type="cofactor">
    <cofactor evidence="1">
        <name>FAD</name>
        <dbReference type="ChEBI" id="CHEBI:57692"/>
    </cofactor>
</comment>
<dbReference type="PRINTS" id="PR00420">
    <property type="entry name" value="RNGMNOXGNASE"/>
</dbReference>
<evidence type="ECO:0000256" key="2">
    <source>
        <dbReference type="ARBA" id="ARBA00007801"/>
    </source>
</evidence>
<evidence type="ECO:0000256" key="1">
    <source>
        <dbReference type="ARBA" id="ARBA00001974"/>
    </source>
</evidence>
<dbReference type="Pfam" id="PF21274">
    <property type="entry name" value="Rng_hyd_C"/>
    <property type="match status" value="1"/>
</dbReference>
<reference evidence="7" key="1">
    <citation type="submission" date="2020-02" db="EMBL/GenBank/DDBJ databases">
        <title>A new Streptomyces sp. for controlling soil-borne diseases.</title>
        <authorList>
            <person name="Li X."/>
            <person name="Tian Y."/>
            <person name="Gao K."/>
        </authorList>
    </citation>
    <scope>NUCLEOTIDE SEQUENCE [LARGE SCALE GENOMIC DNA]</scope>
    <source>
        <strain evidence="7">0250</strain>
    </source>
</reference>
<dbReference type="InterPro" id="IPR050641">
    <property type="entry name" value="RIFMO-like"/>
</dbReference>
<dbReference type="EMBL" id="JAAIKT010000036">
    <property type="protein sequence ID" value="NEW73851.1"/>
    <property type="molecule type" value="Genomic_DNA"/>
</dbReference>
<evidence type="ECO:0000313" key="8">
    <source>
        <dbReference type="Proteomes" id="UP000476310"/>
    </source>
</evidence>
<name>A0A6G4AMK8_9ACTN</name>
<dbReference type="Gene3D" id="3.50.50.60">
    <property type="entry name" value="FAD/NAD(P)-binding domain"/>
    <property type="match status" value="1"/>
</dbReference>
<feature type="region of interest" description="Disordered" evidence="5">
    <location>
        <begin position="385"/>
        <end position="476"/>
    </location>
</feature>
<dbReference type="GO" id="GO:0016709">
    <property type="term" value="F:oxidoreductase activity, acting on paired donors, with incorporation or reduction of molecular oxygen, NAD(P)H as one donor, and incorporation of one atom of oxygen"/>
    <property type="evidence" value="ECO:0007669"/>
    <property type="project" value="UniProtKB-ARBA"/>
</dbReference>
<dbReference type="InterPro" id="IPR036188">
    <property type="entry name" value="FAD/NAD-bd_sf"/>
</dbReference>
<feature type="domain" description="FAD-binding" evidence="6">
    <location>
        <begin position="13"/>
        <end position="375"/>
    </location>
</feature>
<dbReference type="RefSeq" id="WP_164431158.1">
    <property type="nucleotide sequence ID" value="NZ_JAAIKT010000036.1"/>
</dbReference>
<dbReference type="InterPro" id="IPR002938">
    <property type="entry name" value="FAD-bd"/>
</dbReference>
<evidence type="ECO:0000256" key="5">
    <source>
        <dbReference type="SAM" id="MobiDB-lite"/>
    </source>
</evidence>
<evidence type="ECO:0000259" key="6">
    <source>
        <dbReference type="Pfam" id="PF01494"/>
    </source>
</evidence>
<dbReference type="Gene3D" id="3.30.70.2450">
    <property type="match status" value="1"/>
</dbReference>
<dbReference type="AlphaFoldDB" id="A0A6G4AMK8"/>
<dbReference type="InterPro" id="IPR036249">
    <property type="entry name" value="Thioredoxin-like_sf"/>
</dbReference>
<evidence type="ECO:0000256" key="3">
    <source>
        <dbReference type="ARBA" id="ARBA00022630"/>
    </source>
</evidence>
<dbReference type="Pfam" id="PF01494">
    <property type="entry name" value="FAD_binding_3"/>
    <property type="match status" value="1"/>
</dbReference>
<keyword evidence="4" id="KW-0274">FAD</keyword>
<accession>A0A6G4AMK8</accession>
<dbReference type="SUPFAM" id="SSF51905">
    <property type="entry name" value="FAD/NAD(P)-binding domain"/>
    <property type="match status" value="1"/>
</dbReference>
<dbReference type="Gene3D" id="3.40.30.120">
    <property type="match status" value="1"/>
</dbReference>
<protein>
    <submittedName>
        <fullName evidence="7">FAD-binding protein</fullName>
    </submittedName>
</protein>
<dbReference type="PANTHER" id="PTHR43004">
    <property type="entry name" value="TRK SYSTEM POTASSIUM UPTAKE PROTEIN"/>
    <property type="match status" value="1"/>
</dbReference>
<evidence type="ECO:0000313" key="7">
    <source>
        <dbReference type="EMBL" id="NEW73851.1"/>
    </source>
</evidence>
<keyword evidence="8" id="KW-1185">Reference proteome</keyword>
<comment type="caution">
    <text evidence="7">The sequence shown here is derived from an EMBL/GenBank/DDBJ whole genome shotgun (WGS) entry which is preliminary data.</text>
</comment>
<dbReference type="SUPFAM" id="SSF52833">
    <property type="entry name" value="Thioredoxin-like"/>
    <property type="match status" value="1"/>
</dbReference>
<comment type="similarity">
    <text evidence="2">Belongs to the PheA/TfdB FAD monooxygenase family.</text>
</comment>
<dbReference type="NCBIfam" id="NF004832">
    <property type="entry name" value="PRK06184.1"/>
    <property type="match status" value="1"/>
</dbReference>